<organism evidence="1 2">
    <name type="scientific">Gigaspora rosea</name>
    <dbReference type="NCBI Taxonomy" id="44941"/>
    <lineage>
        <taxon>Eukaryota</taxon>
        <taxon>Fungi</taxon>
        <taxon>Fungi incertae sedis</taxon>
        <taxon>Mucoromycota</taxon>
        <taxon>Glomeromycotina</taxon>
        <taxon>Glomeromycetes</taxon>
        <taxon>Diversisporales</taxon>
        <taxon>Gigasporaceae</taxon>
        <taxon>Gigaspora</taxon>
    </lineage>
</organism>
<gene>
    <name evidence="1" type="ORF">C2G38_2032966</name>
</gene>
<dbReference type="AlphaFoldDB" id="A0A397VQB4"/>
<evidence type="ECO:0000313" key="1">
    <source>
        <dbReference type="EMBL" id="RIB23199.1"/>
    </source>
</evidence>
<proteinExistence type="predicted"/>
<dbReference type="EMBL" id="QKWP01000274">
    <property type="protein sequence ID" value="RIB23199.1"/>
    <property type="molecule type" value="Genomic_DNA"/>
</dbReference>
<accession>A0A397VQB4</accession>
<keyword evidence="2" id="KW-1185">Reference proteome</keyword>
<comment type="caution">
    <text evidence="1">The sequence shown here is derived from an EMBL/GenBank/DDBJ whole genome shotgun (WGS) entry which is preliminary data.</text>
</comment>
<dbReference type="Proteomes" id="UP000266673">
    <property type="component" value="Unassembled WGS sequence"/>
</dbReference>
<dbReference type="OrthoDB" id="428577at2759"/>
<reference evidence="1 2" key="1">
    <citation type="submission" date="2018-06" db="EMBL/GenBank/DDBJ databases">
        <title>Comparative genomics reveals the genomic features of Rhizophagus irregularis, R. cerebriforme, R. diaphanum and Gigaspora rosea, and their symbiotic lifestyle signature.</title>
        <authorList>
            <person name="Morin E."/>
            <person name="San Clemente H."/>
            <person name="Chen E.C.H."/>
            <person name="De La Providencia I."/>
            <person name="Hainaut M."/>
            <person name="Kuo A."/>
            <person name="Kohler A."/>
            <person name="Murat C."/>
            <person name="Tang N."/>
            <person name="Roy S."/>
            <person name="Loubradou J."/>
            <person name="Henrissat B."/>
            <person name="Grigoriev I.V."/>
            <person name="Corradi N."/>
            <person name="Roux C."/>
            <person name="Martin F.M."/>
        </authorList>
    </citation>
    <scope>NUCLEOTIDE SEQUENCE [LARGE SCALE GENOMIC DNA]</scope>
    <source>
        <strain evidence="1 2">DAOM 194757</strain>
    </source>
</reference>
<sequence length="124" mass="14444">MPWKNDPPSWRIAYGGLNLEGYCKNKSCEAYNKGRVVIKWGYCDFNFFYDEHKSKCPLCKHYVSPITCGFADTLWRYEGLKKIDGEPPQGVDSGWIIATKDGYTTFESEELVSWMNLVIRVKRR</sequence>
<protein>
    <submittedName>
        <fullName evidence="1">Uncharacterized protein</fullName>
    </submittedName>
</protein>
<name>A0A397VQB4_9GLOM</name>
<evidence type="ECO:0000313" key="2">
    <source>
        <dbReference type="Proteomes" id="UP000266673"/>
    </source>
</evidence>